<proteinExistence type="predicted"/>
<dbReference type="AlphaFoldDB" id="A0A194VSN6"/>
<reference evidence="1" key="1">
    <citation type="submission" date="2014-12" db="EMBL/GenBank/DDBJ databases">
        <title>Genome Sequence of Valsa Canker Pathogens Uncovers a Specific Adaption of Colonization on Woody Bark.</title>
        <authorList>
            <person name="Yin Z."/>
            <person name="Liu H."/>
            <person name="Gao X."/>
            <person name="Li Z."/>
            <person name="Song N."/>
            <person name="Ke X."/>
            <person name="Dai Q."/>
            <person name="Wu Y."/>
            <person name="Sun Y."/>
            <person name="Xu J.-R."/>
            <person name="Kang Z.K."/>
            <person name="Wang L."/>
            <person name="Huang L."/>
        </authorList>
    </citation>
    <scope>NUCLEOTIDE SEQUENCE [LARGE SCALE GENOMIC DNA]</scope>
    <source>
        <strain evidence="1">03-8</strain>
    </source>
</reference>
<dbReference type="OrthoDB" id="3251507at2759"/>
<protein>
    <submittedName>
        <fullName evidence="1">Uncharacterized protein</fullName>
    </submittedName>
</protein>
<evidence type="ECO:0000313" key="1">
    <source>
        <dbReference type="EMBL" id="KUI67214.1"/>
    </source>
</evidence>
<dbReference type="EMBL" id="CM003100">
    <property type="protein sequence ID" value="KUI67214.1"/>
    <property type="molecule type" value="Genomic_DNA"/>
</dbReference>
<dbReference type="PANTHER" id="PTHR42037:SF1">
    <property type="match status" value="1"/>
</dbReference>
<keyword evidence="2" id="KW-1185">Reference proteome</keyword>
<gene>
    <name evidence="1" type="ORF">VM1G_03542</name>
</gene>
<dbReference type="PANTHER" id="PTHR42037">
    <property type="match status" value="1"/>
</dbReference>
<dbReference type="PROSITE" id="PS51257">
    <property type="entry name" value="PROKAR_LIPOPROTEIN"/>
    <property type="match status" value="1"/>
</dbReference>
<name>A0A194VSN6_CYTMA</name>
<evidence type="ECO:0000313" key="2">
    <source>
        <dbReference type="Proteomes" id="UP000078559"/>
    </source>
</evidence>
<organism evidence="1 2">
    <name type="scientific">Cytospora mali</name>
    <name type="common">Apple Valsa canker fungus</name>
    <name type="synonym">Valsa mali</name>
    <dbReference type="NCBI Taxonomy" id="578113"/>
    <lineage>
        <taxon>Eukaryota</taxon>
        <taxon>Fungi</taxon>
        <taxon>Dikarya</taxon>
        <taxon>Ascomycota</taxon>
        <taxon>Pezizomycotina</taxon>
        <taxon>Sordariomycetes</taxon>
        <taxon>Sordariomycetidae</taxon>
        <taxon>Diaporthales</taxon>
        <taxon>Cytosporaceae</taxon>
        <taxon>Cytospora</taxon>
    </lineage>
</organism>
<sequence>MTRNAQWPTMVKKNLRHHFYYALVFLYAVTTACRINRQPVPCDLPWNQNNSFDTIFKDFVNRLSQFCDARHGGDSVTAFTVLDIQYRIQFRFACNRRNKPQLRETSDFVSDLLDTLRDVTVTDIDLRFRLLTKVLGFCRHRVRKYLRDLKTASSFCMKTGLVEATQMRQLERLEGASRYADFAGIDDVAFAIRVEYLMALIDRIKSSKRSVFRERAAQSSMNQSSNCWSDLRHSAGRLSSYSHGVKAMMTAAEVFPALFDDPEVVSIKSADPAVNPIQKTATVEGILKTMTRDSQMARHYHSLVEDARALSLEETIQEKCNEETFRPIVHAELLVLNSLERDGLTHPSNFFNSWKYIAGDGEEAIKEREKIMNTMVIWIREEALRTLVEKVPRGKNHDSSTGMTFSGLAMGNPVAPVSCHFRANDDLETSLGDSNDESG</sequence>
<dbReference type="Proteomes" id="UP000078559">
    <property type="component" value="Chromosome 3"/>
</dbReference>
<accession>A0A194VSN6</accession>